<keyword evidence="3 6" id="KW-0812">Transmembrane</keyword>
<organism evidence="9 10">
    <name type="scientific">Campylobacter ureolyticus</name>
    <dbReference type="NCBI Taxonomy" id="827"/>
    <lineage>
        <taxon>Bacteria</taxon>
        <taxon>Pseudomonadati</taxon>
        <taxon>Campylobacterota</taxon>
        <taxon>Epsilonproteobacteria</taxon>
        <taxon>Campylobacterales</taxon>
        <taxon>Campylobacteraceae</taxon>
        <taxon>Campylobacter</taxon>
    </lineage>
</organism>
<feature type="transmembrane region" description="Helical" evidence="6">
    <location>
        <begin position="12"/>
        <end position="41"/>
    </location>
</feature>
<accession>A0A2I1N9N8</accession>
<evidence type="ECO:0000259" key="8">
    <source>
        <dbReference type="Pfam" id="PF13726"/>
    </source>
</evidence>
<name>A0A2I1N9N8_9BACT</name>
<dbReference type="Pfam" id="PF13726">
    <property type="entry name" value="Na_H_antiport_2"/>
    <property type="match status" value="1"/>
</dbReference>
<dbReference type="RefSeq" id="WP_101637158.1">
    <property type="nucleotide sequence ID" value="NZ_PKHU01000004.1"/>
</dbReference>
<feature type="transmembrane region" description="Helical" evidence="6">
    <location>
        <begin position="106"/>
        <end position="134"/>
    </location>
</feature>
<sequence>MLSNPVFSSIILMFILCILRCNVMLSILISAMVAGLMAHIVPSGEAYTFIKSMNYTLDVFIEGMKGNLQTALSYVLLGVLAAAISFTNLTTILINKISKFITKSKFYFIFAIAFIACFSQNLIPVHIAFIPILIPPLLSVMNKMKIDRRAVACALTFGLQTPYISLPVGFGLLFFTILQKEMANNGLNVEISQIASVMWMAAIPMIVGLILAVITFKKPREYKDIENNTPKNLDEIKMGLKEWGALAGIVVAFIIQICFGSLPLGALLGIITMIVFGGIKYKDMDKTFDKGIHIMGFIAFVMLVAAGYGAILRETGGIPELVNAAASLAGGKLGGAALMLIIGLFITIGIGSSFGTIPIITAIYYPLALELGFSTSAIIILIGIAAAVGDAGSPASDSTLGPTSGLNFDGQHNHIYDTCIPTFIFFNIPLILFGILFAVIL</sequence>
<dbReference type="InterPro" id="IPR018461">
    <property type="entry name" value="Na/H_Antiport_NhaC-like_C"/>
</dbReference>
<evidence type="ECO:0000256" key="1">
    <source>
        <dbReference type="ARBA" id="ARBA00004651"/>
    </source>
</evidence>
<dbReference type="Proteomes" id="UP000234639">
    <property type="component" value="Unassembled WGS sequence"/>
</dbReference>
<evidence type="ECO:0000313" key="10">
    <source>
        <dbReference type="Proteomes" id="UP000234639"/>
    </source>
</evidence>
<feature type="transmembrane region" description="Helical" evidence="6">
    <location>
        <begin position="331"/>
        <end position="351"/>
    </location>
</feature>
<dbReference type="Pfam" id="PF03553">
    <property type="entry name" value="Na_H_antiporter"/>
    <property type="match status" value="1"/>
</dbReference>
<evidence type="ECO:0000256" key="3">
    <source>
        <dbReference type="ARBA" id="ARBA00022692"/>
    </source>
</evidence>
<keyword evidence="4 6" id="KW-1133">Transmembrane helix</keyword>
<evidence type="ECO:0000259" key="7">
    <source>
        <dbReference type="Pfam" id="PF03553"/>
    </source>
</evidence>
<evidence type="ECO:0000313" key="9">
    <source>
        <dbReference type="EMBL" id="PKZ29088.1"/>
    </source>
</evidence>
<gene>
    <name evidence="9" type="ORF">CYJ41_04410</name>
</gene>
<dbReference type="PANTHER" id="PTHR37821:SF1">
    <property type="entry name" value="AMINO ACID TRANSPORTER YUIF-RELATED"/>
    <property type="match status" value="1"/>
</dbReference>
<evidence type="ECO:0000256" key="4">
    <source>
        <dbReference type="ARBA" id="ARBA00022989"/>
    </source>
</evidence>
<feature type="transmembrane region" description="Helical" evidence="6">
    <location>
        <begin position="71"/>
        <end position="94"/>
    </location>
</feature>
<feature type="transmembrane region" description="Helical" evidence="6">
    <location>
        <begin position="420"/>
        <end position="440"/>
    </location>
</feature>
<dbReference type="GO" id="GO:0005886">
    <property type="term" value="C:plasma membrane"/>
    <property type="evidence" value="ECO:0007669"/>
    <property type="project" value="UniProtKB-SubCell"/>
</dbReference>
<feature type="domain" description="Na+/H+ antiporter NhaC-like C-terminal" evidence="7">
    <location>
        <begin position="155"/>
        <end position="435"/>
    </location>
</feature>
<evidence type="ECO:0000256" key="6">
    <source>
        <dbReference type="SAM" id="Phobius"/>
    </source>
</evidence>
<keyword evidence="5 6" id="KW-0472">Membrane</keyword>
<dbReference type="PANTHER" id="PTHR37821">
    <property type="entry name" value="AMINO ACID TRANSPORTER YUIF-RELATED"/>
    <property type="match status" value="1"/>
</dbReference>
<comment type="subcellular location">
    <subcellularLocation>
        <location evidence="1">Cell membrane</location>
        <topology evidence="1">Multi-pass membrane protein</topology>
    </subcellularLocation>
</comment>
<comment type="caution">
    <text evidence="9">The sequence shown here is derived from an EMBL/GenBank/DDBJ whole genome shotgun (WGS) entry which is preliminary data.</text>
</comment>
<feature type="transmembrane region" description="Helical" evidence="6">
    <location>
        <begin position="291"/>
        <end position="311"/>
    </location>
</feature>
<evidence type="ECO:0000256" key="5">
    <source>
        <dbReference type="ARBA" id="ARBA00023136"/>
    </source>
</evidence>
<dbReference type="AlphaFoldDB" id="A0A2I1N9N8"/>
<dbReference type="EMBL" id="PKHU01000004">
    <property type="protein sequence ID" value="PKZ29088.1"/>
    <property type="molecule type" value="Genomic_DNA"/>
</dbReference>
<reference evidence="9 10" key="1">
    <citation type="submission" date="2017-12" db="EMBL/GenBank/DDBJ databases">
        <title>Phylogenetic diversity of female urinary microbiome.</title>
        <authorList>
            <person name="Thomas-White K."/>
            <person name="Wolfe A.J."/>
        </authorList>
    </citation>
    <scope>NUCLEOTIDE SEQUENCE [LARGE SCALE GENOMIC DNA]</scope>
    <source>
        <strain evidence="9 10">UMB0112</strain>
    </source>
</reference>
<dbReference type="InterPro" id="IPR052576">
    <property type="entry name" value="AA_Transporter-Related"/>
</dbReference>
<feature type="transmembrane region" description="Helical" evidence="6">
    <location>
        <begin position="154"/>
        <end position="177"/>
    </location>
</feature>
<proteinExistence type="predicted"/>
<feature type="transmembrane region" description="Helical" evidence="6">
    <location>
        <begin position="363"/>
        <end position="388"/>
    </location>
</feature>
<feature type="transmembrane region" description="Helical" evidence="6">
    <location>
        <begin position="197"/>
        <end position="216"/>
    </location>
</feature>
<evidence type="ECO:0000256" key="2">
    <source>
        <dbReference type="ARBA" id="ARBA00022475"/>
    </source>
</evidence>
<feature type="transmembrane region" description="Helical" evidence="6">
    <location>
        <begin position="246"/>
        <end position="279"/>
    </location>
</feature>
<feature type="domain" description="Putative Na+/H+ antiporter N-terminal" evidence="8">
    <location>
        <begin position="4"/>
        <end position="101"/>
    </location>
</feature>
<dbReference type="InterPro" id="IPR032813">
    <property type="entry name" value="Na_H_antiport_N"/>
</dbReference>
<protein>
    <submittedName>
        <fullName evidence="9">Sodium:proton antiporter</fullName>
    </submittedName>
</protein>
<keyword evidence="2" id="KW-1003">Cell membrane</keyword>